<evidence type="ECO:0000313" key="3">
    <source>
        <dbReference type="Proteomes" id="UP001253193"/>
    </source>
</evidence>
<gene>
    <name evidence="2" type="ORF">QX249_24460</name>
</gene>
<dbReference type="Proteomes" id="UP001253193">
    <property type="component" value="Unassembled WGS sequence"/>
</dbReference>
<protein>
    <submittedName>
        <fullName evidence="2">Uncharacterized protein</fullName>
    </submittedName>
</protein>
<comment type="caution">
    <text evidence="2">The sequence shown here is derived from an EMBL/GenBank/DDBJ whole genome shotgun (WGS) entry which is preliminary data.</text>
</comment>
<reference evidence="2" key="1">
    <citation type="submission" date="2023-06" db="EMBL/GenBank/DDBJ databases">
        <title>Genomic Diversity of Vibrio spp. and Metagenomic Analysis of Pathogens in Florida Gulf Coastal Waters Following Hurricane Ian.</title>
        <authorList>
            <person name="Brumfield K.D."/>
        </authorList>
    </citation>
    <scope>NUCLEOTIDE SEQUENCE</scope>
    <source>
        <strain evidence="2">WBS2B-138</strain>
    </source>
</reference>
<feature type="region of interest" description="Disordered" evidence="1">
    <location>
        <begin position="1"/>
        <end position="78"/>
    </location>
</feature>
<name>A0AAW8Q5V5_VIBPH</name>
<proteinExistence type="predicted"/>
<dbReference type="EMBL" id="JAUHGG010000012">
    <property type="protein sequence ID" value="MDS1823802.1"/>
    <property type="molecule type" value="Genomic_DNA"/>
</dbReference>
<evidence type="ECO:0000256" key="1">
    <source>
        <dbReference type="SAM" id="MobiDB-lite"/>
    </source>
</evidence>
<sequence>MGKTIRLKMSGPSSVTVEPEKRSNRDKKKKKKDNSQQNRSKEKNKLSVALSAGQVDDLPTPVQKHTIIPNRPKRVRDH</sequence>
<evidence type="ECO:0000313" key="2">
    <source>
        <dbReference type="EMBL" id="MDS1823802.1"/>
    </source>
</evidence>
<dbReference type="AlphaFoldDB" id="A0AAW8Q5V5"/>
<organism evidence="2 3">
    <name type="scientific">Vibrio parahaemolyticus</name>
    <dbReference type="NCBI Taxonomy" id="670"/>
    <lineage>
        <taxon>Bacteria</taxon>
        <taxon>Pseudomonadati</taxon>
        <taxon>Pseudomonadota</taxon>
        <taxon>Gammaproteobacteria</taxon>
        <taxon>Vibrionales</taxon>
        <taxon>Vibrionaceae</taxon>
        <taxon>Vibrio</taxon>
    </lineage>
</organism>
<accession>A0AAW8Q5V5</accession>
<dbReference type="RefSeq" id="WP_311020855.1">
    <property type="nucleotide sequence ID" value="NZ_JAUHGG010000012.1"/>
</dbReference>